<evidence type="ECO:0000256" key="10">
    <source>
        <dbReference type="ARBA" id="ARBA00022842"/>
    </source>
</evidence>
<feature type="domain" description="Thiamine pyrophosphate enzyme central" evidence="15">
    <location>
        <begin position="181"/>
        <end position="316"/>
    </location>
</feature>
<feature type="domain" description="Thiamine pyrophosphate enzyme TPP-binding" evidence="16">
    <location>
        <begin position="373"/>
        <end position="523"/>
    </location>
</feature>
<comment type="pathway">
    <text evidence="1 14">Amino-acid biosynthesis; L-isoleucine biosynthesis; L-isoleucine from 2-oxobutanoate: step 1/4.</text>
</comment>
<sequence length="550" mass="59765">MDNDVDVIFGYPGGSVLPIFDSLYEMNPSFKNYLCRHEQGLIHAAEGYARVTGKTGVVIATSGPGITNLLTGIADAMLDSLPLVVIAGQVSSAVIGTDAFQEADVIGLTTPISKHNYQIKNVADIPRIMNEAFHIASSGRKGPVVIDIPKNISEALVEGDYSGDFHLAGYQPTTQPNAGQIERVLEALSQAEKPVLLAGAGVHFAKANEELLTFLDRYPMPVVNTLQGIGALPGSHRLSLGMGGMHGSYASNQAIINADLLINIGSRFDDRLTGKLSEFSPHSKVVHIDIDPAEIGKNIKVDIPVVSDAKLALEALLEADAVQVDYSDWIDHCLAKKEDNPFWYYNYDQLISPQWFIEKVSQKTNHQAIVITDVGQNQMWAAQFYCQDKPLSFVSSGGLGTMGFGLPAAIGAQIGRPDETVALFVGDGGYQMTIQELATIKQYNLPVKIFILNNETLGMVRQWQELLYDEHYSESLFNDGKNPDFVKIADGYGIKGMQISQESIVDEALEEVFAYDGPVVVEVMIPMKEKVFPMVPAGKGNGEMTGVKPI</sequence>
<evidence type="ECO:0000313" key="18">
    <source>
        <dbReference type="EMBL" id="MRI81285.1"/>
    </source>
</evidence>
<dbReference type="Pfam" id="PF02775">
    <property type="entry name" value="TPP_enzyme_C"/>
    <property type="match status" value="1"/>
</dbReference>
<evidence type="ECO:0000256" key="1">
    <source>
        <dbReference type="ARBA" id="ARBA00004974"/>
    </source>
</evidence>
<keyword evidence="6" id="KW-0285">Flavoprotein</keyword>
<dbReference type="EMBL" id="WJQR01000003">
    <property type="protein sequence ID" value="MRI81285.1"/>
    <property type="molecule type" value="Genomic_DNA"/>
</dbReference>
<comment type="similarity">
    <text evidence="3 14">Belongs to the TPP enzyme family.</text>
</comment>
<keyword evidence="9" id="KW-0274">FAD</keyword>
<dbReference type="Gene3D" id="3.40.50.970">
    <property type="match status" value="2"/>
</dbReference>
<keyword evidence="8 14" id="KW-0479">Metal-binding</keyword>
<dbReference type="GO" id="GO:0009099">
    <property type="term" value="P:L-valine biosynthetic process"/>
    <property type="evidence" value="ECO:0007669"/>
    <property type="project" value="UniProtKB-UniPathway"/>
</dbReference>
<dbReference type="PANTHER" id="PTHR18968:SF13">
    <property type="entry name" value="ACETOLACTATE SYNTHASE CATALYTIC SUBUNIT, MITOCHONDRIAL"/>
    <property type="match status" value="1"/>
</dbReference>
<reference evidence="18 19" key="1">
    <citation type="submission" date="2019-11" db="EMBL/GenBank/DDBJ databases">
        <title>Characterisation of Fundicoccus ignavus gen. nov. sp. nov., a novel genus of the family Aerococcaceae isolated from bulk tank milk.</title>
        <authorList>
            <person name="Siebert A."/>
            <person name="Huptas C."/>
            <person name="Wenning M."/>
            <person name="Scherer S."/>
            <person name="Doll E.V."/>
        </authorList>
    </citation>
    <scope>NUCLEOTIDE SEQUENCE [LARGE SCALE GENOMIC DNA]</scope>
    <source>
        <strain evidence="18 19">DSM 109653</strain>
    </source>
</reference>
<dbReference type="SUPFAM" id="SSF52467">
    <property type="entry name" value="DHS-like NAD/FAD-binding domain"/>
    <property type="match status" value="1"/>
</dbReference>
<dbReference type="UniPathway" id="UPA00047">
    <property type="reaction ID" value="UER00055"/>
</dbReference>
<dbReference type="GO" id="GO:0005948">
    <property type="term" value="C:acetolactate synthase complex"/>
    <property type="evidence" value="ECO:0007669"/>
    <property type="project" value="TreeGrafter"/>
</dbReference>
<dbReference type="InterPro" id="IPR029061">
    <property type="entry name" value="THDP-binding"/>
</dbReference>
<dbReference type="GO" id="GO:0050660">
    <property type="term" value="F:flavin adenine dinucleotide binding"/>
    <property type="evidence" value="ECO:0007669"/>
    <property type="project" value="InterPro"/>
</dbReference>
<dbReference type="Gene3D" id="3.40.50.1220">
    <property type="entry name" value="TPP-binding domain"/>
    <property type="match status" value="1"/>
</dbReference>
<evidence type="ECO:0000259" key="15">
    <source>
        <dbReference type="Pfam" id="PF00205"/>
    </source>
</evidence>
<dbReference type="CDD" id="cd02015">
    <property type="entry name" value="TPP_AHAS"/>
    <property type="match status" value="1"/>
</dbReference>
<comment type="cofactor">
    <cofactor evidence="14">
        <name>thiamine diphosphate</name>
        <dbReference type="ChEBI" id="CHEBI:58937"/>
    </cofactor>
    <text evidence="14">Binds 1 thiamine pyrophosphate per subunit.</text>
</comment>
<comment type="cofactor">
    <cofactor evidence="14">
        <name>Mg(2+)</name>
        <dbReference type="ChEBI" id="CHEBI:18420"/>
    </cofactor>
    <text evidence="14">Binds 1 Mg(2+) ion per subunit.</text>
</comment>
<dbReference type="InterPro" id="IPR039368">
    <property type="entry name" value="AHAS_TPP"/>
</dbReference>
<dbReference type="CDD" id="cd07035">
    <property type="entry name" value="TPP_PYR_POX_like"/>
    <property type="match status" value="1"/>
</dbReference>
<evidence type="ECO:0000256" key="7">
    <source>
        <dbReference type="ARBA" id="ARBA00022679"/>
    </source>
</evidence>
<keyword evidence="11 14" id="KW-0786">Thiamine pyrophosphate</keyword>
<dbReference type="InterPro" id="IPR012846">
    <property type="entry name" value="Acetolactate_synth_lsu"/>
</dbReference>
<dbReference type="Proteomes" id="UP000469870">
    <property type="component" value="Unassembled WGS sequence"/>
</dbReference>
<evidence type="ECO:0000256" key="5">
    <source>
        <dbReference type="ARBA" id="ARBA00022605"/>
    </source>
</evidence>
<evidence type="ECO:0000313" key="19">
    <source>
        <dbReference type="Proteomes" id="UP000469870"/>
    </source>
</evidence>
<proteinExistence type="inferred from homology"/>
<evidence type="ECO:0000256" key="11">
    <source>
        <dbReference type="ARBA" id="ARBA00023052"/>
    </source>
</evidence>
<comment type="pathway">
    <text evidence="2 14">Amino-acid biosynthesis; L-valine biosynthesis; L-valine from pyruvate: step 1/4.</text>
</comment>
<comment type="catalytic activity">
    <reaction evidence="13 14">
        <text>2 pyruvate + H(+) = (2S)-2-acetolactate + CO2</text>
        <dbReference type="Rhea" id="RHEA:25249"/>
        <dbReference type="ChEBI" id="CHEBI:15361"/>
        <dbReference type="ChEBI" id="CHEBI:15378"/>
        <dbReference type="ChEBI" id="CHEBI:16526"/>
        <dbReference type="ChEBI" id="CHEBI:58476"/>
        <dbReference type="EC" id="2.2.1.6"/>
    </reaction>
</comment>
<organism evidence="18 19">
    <name type="scientific">Fundicoccus ignavus</name>
    <dbReference type="NCBI Taxonomy" id="2664442"/>
    <lineage>
        <taxon>Bacteria</taxon>
        <taxon>Bacillati</taxon>
        <taxon>Bacillota</taxon>
        <taxon>Bacilli</taxon>
        <taxon>Lactobacillales</taxon>
        <taxon>Aerococcaceae</taxon>
        <taxon>Fundicoccus</taxon>
    </lineage>
</organism>
<evidence type="ECO:0000256" key="9">
    <source>
        <dbReference type="ARBA" id="ARBA00022827"/>
    </source>
</evidence>
<gene>
    <name evidence="18" type="primary">ilvB</name>
    <name evidence="18" type="ORF">GIY11_04565</name>
</gene>
<dbReference type="Pfam" id="PF00205">
    <property type="entry name" value="TPP_enzyme_M"/>
    <property type="match status" value="1"/>
</dbReference>
<feature type="domain" description="Thiamine pyrophosphate enzyme N-terminal TPP-binding" evidence="17">
    <location>
        <begin position="3"/>
        <end position="105"/>
    </location>
</feature>
<dbReference type="InterPro" id="IPR045229">
    <property type="entry name" value="TPP_enz"/>
</dbReference>
<dbReference type="PANTHER" id="PTHR18968">
    <property type="entry name" value="THIAMINE PYROPHOSPHATE ENZYMES"/>
    <property type="match status" value="1"/>
</dbReference>
<dbReference type="InterPro" id="IPR029035">
    <property type="entry name" value="DHS-like_NAD/FAD-binding_dom"/>
</dbReference>
<keyword evidence="10 14" id="KW-0460">Magnesium</keyword>
<dbReference type="FunFam" id="3.40.50.1220:FF:000008">
    <property type="entry name" value="Acetolactate synthase"/>
    <property type="match status" value="1"/>
</dbReference>
<evidence type="ECO:0000256" key="4">
    <source>
        <dbReference type="ARBA" id="ARBA00013145"/>
    </source>
</evidence>
<evidence type="ECO:0000256" key="3">
    <source>
        <dbReference type="ARBA" id="ARBA00007812"/>
    </source>
</evidence>
<evidence type="ECO:0000256" key="6">
    <source>
        <dbReference type="ARBA" id="ARBA00022630"/>
    </source>
</evidence>
<dbReference type="InterPro" id="IPR012001">
    <property type="entry name" value="Thiamin_PyroP_enz_TPP-bd_dom"/>
</dbReference>
<dbReference type="InterPro" id="IPR012000">
    <property type="entry name" value="Thiamin_PyroP_enz_cen_dom"/>
</dbReference>
<dbReference type="GO" id="GO:0030976">
    <property type="term" value="F:thiamine pyrophosphate binding"/>
    <property type="evidence" value="ECO:0007669"/>
    <property type="project" value="UniProtKB-UniRule"/>
</dbReference>
<dbReference type="GO" id="GO:0009097">
    <property type="term" value="P:isoleucine biosynthetic process"/>
    <property type="evidence" value="ECO:0007669"/>
    <property type="project" value="UniProtKB-UniPathway"/>
</dbReference>
<dbReference type="Pfam" id="PF02776">
    <property type="entry name" value="TPP_enzyme_N"/>
    <property type="match status" value="1"/>
</dbReference>
<evidence type="ECO:0000256" key="8">
    <source>
        <dbReference type="ARBA" id="ARBA00022723"/>
    </source>
</evidence>
<comment type="caution">
    <text evidence="18">The sequence shown here is derived from an EMBL/GenBank/DDBJ whole genome shotgun (WGS) entry which is preliminary data.</text>
</comment>
<dbReference type="NCBIfam" id="TIGR00118">
    <property type="entry name" value="acolac_lg"/>
    <property type="match status" value="1"/>
</dbReference>
<evidence type="ECO:0000259" key="17">
    <source>
        <dbReference type="Pfam" id="PF02776"/>
    </source>
</evidence>
<dbReference type="EC" id="2.2.1.6" evidence="4 14"/>
<evidence type="ECO:0000256" key="13">
    <source>
        <dbReference type="ARBA" id="ARBA00048670"/>
    </source>
</evidence>
<dbReference type="InterPro" id="IPR011766">
    <property type="entry name" value="TPP_enzyme_TPP-bd"/>
</dbReference>
<dbReference type="AlphaFoldDB" id="A0A844BH33"/>
<dbReference type="FunFam" id="3.40.50.970:FF:000007">
    <property type="entry name" value="Acetolactate synthase"/>
    <property type="match status" value="1"/>
</dbReference>
<evidence type="ECO:0000256" key="14">
    <source>
        <dbReference type="RuleBase" id="RU003591"/>
    </source>
</evidence>
<dbReference type="UniPathway" id="UPA00049">
    <property type="reaction ID" value="UER00059"/>
</dbReference>
<dbReference type="SUPFAM" id="SSF52518">
    <property type="entry name" value="Thiamin diphosphate-binding fold (THDP-binding)"/>
    <property type="match status" value="2"/>
</dbReference>
<protein>
    <recommendedName>
        <fullName evidence="4 14">Acetolactate synthase</fullName>
        <ecNumber evidence="4 14">2.2.1.6</ecNumber>
    </recommendedName>
</protein>
<keyword evidence="7 14" id="KW-0808">Transferase</keyword>
<evidence type="ECO:0000256" key="12">
    <source>
        <dbReference type="ARBA" id="ARBA00023304"/>
    </source>
</evidence>
<keyword evidence="12 14" id="KW-0100">Branched-chain amino acid biosynthesis</keyword>
<evidence type="ECO:0000256" key="2">
    <source>
        <dbReference type="ARBA" id="ARBA00005025"/>
    </source>
</evidence>
<name>A0A844BH33_9LACT</name>
<keyword evidence="5 14" id="KW-0028">Amino-acid biosynthesis</keyword>
<dbReference type="GO" id="GO:0003984">
    <property type="term" value="F:acetolactate synthase activity"/>
    <property type="evidence" value="ECO:0007669"/>
    <property type="project" value="UniProtKB-EC"/>
</dbReference>
<dbReference type="GO" id="GO:0000287">
    <property type="term" value="F:magnesium ion binding"/>
    <property type="evidence" value="ECO:0007669"/>
    <property type="project" value="UniProtKB-UniRule"/>
</dbReference>
<dbReference type="FunFam" id="3.40.50.970:FF:000016">
    <property type="entry name" value="Acetolactate synthase"/>
    <property type="match status" value="1"/>
</dbReference>
<evidence type="ECO:0000259" key="16">
    <source>
        <dbReference type="Pfam" id="PF02775"/>
    </source>
</evidence>
<accession>A0A844BH33</accession>